<name>A0A6C0B554_9ZZZZ</name>
<feature type="transmembrane region" description="Helical" evidence="1">
    <location>
        <begin position="6"/>
        <end position="23"/>
    </location>
</feature>
<protein>
    <submittedName>
        <fullName evidence="2">Uncharacterized protein</fullName>
    </submittedName>
</protein>
<sequence length="280" mass="32180">MNYNKIYIFILLIFIIIVAIINARKHRENFNIVNRVNGVVRDIGSLGNRITGAVNSIPGTAKRITDSAIGIALAPGKAAVRDINRTVKGIERDIKNLFSIIEQVFNKVKYFAELLIFLLERGVKCAKGAEKVNKNYKVRTETKFRQIKELHDKLQTCNNNPIKKPVTYWKNCITQIGPFMKRLYEFSEILINFYKEVLTYEELFPQGGDKHYCATAWKTVTTQTQALQYGKRCNTCLHLKSIMKLGLEELQEFAQVINKVFTVTQQIENQINQVANFIKI</sequence>
<keyword evidence="1" id="KW-1133">Transmembrane helix</keyword>
<evidence type="ECO:0000256" key="1">
    <source>
        <dbReference type="SAM" id="Phobius"/>
    </source>
</evidence>
<dbReference type="EMBL" id="MN739067">
    <property type="protein sequence ID" value="QHS86954.1"/>
    <property type="molecule type" value="Genomic_DNA"/>
</dbReference>
<reference evidence="2" key="1">
    <citation type="journal article" date="2020" name="Nature">
        <title>Giant virus diversity and host interactions through global metagenomics.</title>
        <authorList>
            <person name="Schulz F."/>
            <person name="Roux S."/>
            <person name="Paez-Espino D."/>
            <person name="Jungbluth S."/>
            <person name="Walsh D.A."/>
            <person name="Denef V.J."/>
            <person name="McMahon K.D."/>
            <person name="Konstantinidis K.T."/>
            <person name="Eloe-Fadrosh E.A."/>
            <person name="Kyrpides N.C."/>
            <person name="Woyke T."/>
        </authorList>
    </citation>
    <scope>NUCLEOTIDE SEQUENCE</scope>
    <source>
        <strain evidence="2">GVMAG-M-3300009422-16</strain>
    </source>
</reference>
<accession>A0A6C0B554</accession>
<keyword evidence="1" id="KW-0472">Membrane</keyword>
<proteinExistence type="predicted"/>
<organism evidence="2">
    <name type="scientific">viral metagenome</name>
    <dbReference type="NCBI Taxonomy" id="1070528"/>
    <lineage>
        <taxon>unclassified sequences</taxon>
        <taxon>metagenomes</taxon>
        <taxon>organismal metagenomes</taxon>
    </lineage>
</organism>
<keyword evidence="1" id="KW-0812">Transmembrane</keyword>
<dbReference type="AlphaFoldDB" id="A0A6C0B554"/>
<evidence type="ECO:0000313" key="2">
    <source>
        <dbReference type="EMBL" id="QHS86954.1"/>
    </source>
</evidence>